<dbReference type="EMBL" id="JADIMD010000122">
    <property type="protein sequence ID" value="MBO8475297.1"/>
    <property type="molecule type" value="Genomic_DNA"/>
</dbReference>
<reference evidence="6" key="2">
    <citation type="journal article" date="2021" name="PeerJ">
        <title>Extensive microbial diversity within the chicken gut microbiome revealed by metagenomics and culture.</title>
        <authorList>
            <person name="Gilroy R."/>
            <person name="Ravi A."/>
            <person name="Getino M."/>
            <person name="Pursley I."/>
            <person name="Horton D.L."/>
            <person name="Alikhan N.F."/>
            <person name="Baker D."/>
            <person name="Gharbi K."/>
            <person name="Hall N."/>
            <person name="Watson M."/>
            <person name="Adriaenssens E.M."/>
            <person name="Foster-Nyarko E."/>
            <person name="Jarju S."/>
            <person name="Secka A."/>
            <person name="Antonio M."/>
            <person name="Oren A."/>
            <person name="Chaudhuri R.R."/>
            <person name="La Ragione R."/>
            <person name="Hildebrand F."/>
            <person name="Pallen M.J."/>
        </authorList>
    </citation>
    <scope>NUCLEOTIDE SEQUENCE</scope>
    <source>
        <strain evidence="6">B1-13419</strain>
    </source>
</reference>
<dbReference type="GO" id="GO:0046872">
    <property type="term" value="F:metal ion binding"/>
    <property type="evidence" value="ECO:0007669"/>
    <property type="project" value="InterPro"/>
</dbReference>
<comment type="caution">
    <text evidence="6">The sequence shown here is derived from an EMBL/GenBank/DDBJ whole genome shotgun (WGS) entry which is preliminary data.</text>
</comment>
<keyword evidence="1" id="KW-0436">Ligase</keyword>
<gene>
    <name evidence="6" type="ORF">IAB91_08420</name>
</gene>
<accession>A0A9D9IMM4</accession>
<sequence length="373" mass="41017">MRQKLAILGASEPHLPLYLKAREMGLETYCIAWAEGAYCKDFADHFFDISIIEKERIAELCLAEKIDGIVANALEPAVPTVAYVAGKCRFNGISYEAALRAVNKKLMRQRIALTGACRQPAFAVLKKGDPVPEIFPSIIKPTDSSCSNGVSEVSSPQEIPAAIERALSASGSGEILVEEFIDGREISVESISFHGKHHILAITDKETTGAPYFVETAHHEPSSLPADIQNEIRKTVPGILDALELTEGASHAEFKITADGKIYFIEIGARGGGDCISYDLVRLSTGYDFPKGMIEVALGRFSEPGPAAGKYSGIYFLSKDTEYVRDFIEKNKDREWAVRWEIDEGPLKPLRKSQDRSGYIIYQSDHKITVNNG</sequence>
<dbReference type="PROSITE" id="PS50975">
    <property type="entry name" value="ATP_GRASP"/>
    <property type="match status" value="1"/>
</dbReference>
<dbReference type="AlphaFoldDB" id="A0A9D9IMM4"/>
<feature type="domain" description="ATP-grasp" evidence="5">
    <location>
        <begin position="109"/>
        <end position="298"/>
    </location>
</feature>
<evidence type="ECO:0000256" key="2">
    <source>
        <dbReference type="ARBA" id="ARBA00022741"/>
    </source>
</evidence>
<organism evidence="6 7">
    <name type="scientific">Candidatus Cryptobacteroides faecigallinarum</name>
    <dbReference type="NCBI Taxonomy" id="2840763"/>
    <lineage>
        <taxon>Bacteria</taxon>
        <taxon>Pseudomonadati</taxon>
        <taxon>Bacteroidota</taxon>
        <taxon>Bacteroidia</taxon>
        <taxon>Bacteroidales</taxon>
        <taxon>Candidatus Cryptobacteroides</taxon>
    </lineage>
</organism>
<name>A0A9D9IMM4_9BACT</name>
<evidence type="ECO:0000313" key="6">
    <source>
        <dbReference type="EMBL" id="MBO8475297.1"/>
    </source>
</evidence>
<proteinExistence type="predicted"/>
<dbReference type="PANTHER" id="PTHR43585:SF2">
    <property type="entry name" value="ATP-GRASP ENZYME FSQD"/>
    <property type="match status" value="1"/>
</dbReference>
<evidence type="ECO:0000256" key="3">
    <source>
        <dbReference type="ARBA" id="ARBA00022840"/>
    </source>
</evidence>
<dbReference type="Pfam" id="PF13535">
    <property type="entry name" value="ATP-grasp_4"/>
    <property type="match status" value="1"/>
</dbReference>
<dbReference type="PANTHER" id="PTHR43585">
    <property type="entry name" value="FUMIPYRROLE BIOSYNTHESIS PROTEIN C"/>
    <property type="match status" value="1"/>
</dbReference>
<reference evidence="6" key="1">
    <citation type="submission" date="2020-10" db="EMBL/GenBank/DDBJ databases">
        <authorList>
            <person name="Gilroy R."/>
        </authorList>
    </citation>
    <scope>NUCLEOTIDE SEQUENCE</scope>
    <source>
        <strain evidence="6">B1-13419</strain>
    </source>
</reference>
<dbReference type="Proteomes" id="UP000823757">
    <property type="component" value="Unassembled WGS sequence"/>
</dbReference>
<dbReference type="InterPro" id="IPR011761">
    <property type="entry name" value="ATP-grasp"/>
</dbReference>
<evidence type="ECO:0000256" key="4">
    <source>
        <dbReference type="PROSITE-ProRule" id="PRU00409"/>
    </source>
</evidence>
<dbReference type="InterPro" id="IPR013815">
    <property type="entry name" value="ATP_grasp_subdomain_1"/>
</dbReference>
<evidence type="ECO:0000313" key="7">
    <source>
        <dbReference type="Proteomes" id="UP000823757"/>
    </source>
</evidence>
<dbReference type="GO" id="GO:0016874">
    <property type="term" value="F:ligase activity"/>
    <property type="evidence" value="ECO:0007669"/>
    <property type="project" value="UniProtKB-KW"/>
</dbReference>
<dbReference type="Gene3D" id="3.40.50.20">
    <property type="match status" value="1"/>
</dbReference>
<keyword evidence="2 4" id="KW-0547">Nucleotide-binding</keyword>
<keyword evidence="3 4" id="KW-0067">ATP-binding</keyword>
<dbReference type="Gene3D" id="3.30.470.20">
    <property type="entry name" value="ATP-grasp fold, B domain"/>
    <property type="match status" value="1"/>
</dbReference>
<dbReference type="GO" id="GO:0005524">
    <property type="term" value="F:ATP binding"/>
    <property type="evidence" value="ECO:0007669"/>
    <property type="project" value="UniProtKB-UniRule"/>
</dbReference>
<protein>
    <submittedName>
        <fullName evidence="6">ATP-grasp domain-containing protein</fullName>
    </submittedName>
</protein>
<dbReference type="Gene3D" id="3.30.1490.20">
    <property type="entry name" value="ATP-grasp fold, A domain"/>
    <property type="match status" value="1"/>
</dbReference>
<dbReference type="InterPro" id="IPR052032">
    <property type="entry name" value="ATP-dep_AA_Ligase"/>
</dbReference>
<evidence type="ECO:0000256" key="1">
    <source>
        <dbReference type="ARBA" id="ARBA00022598"/>
    </source>
</evidence>
<evidence type="ECO:0000259" key="5">
    <source>
        <dbReference type="PROSITE" id="PS50975"/>
    </source>
</evidence>
<dbReference type="SUPFAM" id="SSF56059">
    <property type="entry name" value="Glutathione synthetase ATP-binding domain-like"/>
    <property type="match status" value="1"/>
</dbReference>